<comment type="caution">
    <text evidence="2">The sequence shown here is derived from an EMBL/GenBank/DDBJ whole genome shotgun (WGS) entry which is preliminary data.</text>
</comment>
<keyword evidence="1" id="KW-0175">Coiled coil</keyword>
<keyword evidence="3" id="KW-1185">Reference proteome</keyword>
<dbReference type="AlphaFoldDB" id="A0A835IJJ1"/>
<protein>
    <submittedName>
        <fullName evidence="2">Uncharacterized protein</fullName>
    </submittedName>
</protein>
<dbReference type="PANTHER" id="PTHR47972">
    <property type="entry name" value="KINESIN-LIKE PROTEIN KLP-3"/>
    <property type="match status" value="1"/>
</dbReference>
<evidence type="ECO:0000313" key="2">
    <source>
        <dbReference type="EMBL" id="KAF9619050.1"/>
    </source>
</evidence>
<dbReference type="GO" id="GO:0015630">
    <property type="term" value="C:microtubule cytoskeleton"/>
    <property type="evidence" value="ECO:0007669"/>
    <property type="project" value="TreeGrafter"/>
</dbReference>
<dbReference type="Proteomes" id="UP000631114">
    <property type="component" value="Unassembled WGS sequence"/>
</dbReference>
<gene>
    <name evidence="2" type="ORF">IFM89_004408</name>
</gene>
<name>A0A835IJJ1_9MAGN</name>
<proteinExistence type="predicted"/>
<accession>A0A835IJJ1</accession>
<dbReference type="EMBL" id="JADFTS010000002">
    <property type="protein sequence ID" value="KAF9619050.1"/>
    <property type="molecule type" value="Genomic_DNA"/>
</dbReference>
<feature type="coiled-coil region" evidence="1">
    <location>
        <begin position="44"/>
        <end position="85"/>
    </location>
</feature>
<feature type="non-terminal residue" evidence="2">
    <location>
        <position position="157"/>
    </location>
</feature>
<dbReference type="OrthoDB" id="1735834at2759"/>
<reference evidence="2 3" key="1">
    <citation type="submission" date="2020-10" db="EMBL/GenBank/DDBJ databases">
        <title>The Coptis chinensis genome and diversification of protoberbering-type alkaloids.</title>
        <authorList>
            <person name="Wang B."/>
            <person name="Shu S."/>
            <person name="Song C."/>
            <person name="Liu Y."/>
        </authorList>
    </citation>
    <scope>NUCLEOTIDE SEQUENCE [LARGE SCALE GENOMIC DNA]</scope>
    <source>
        <strain evidence="2">HL-2020</strain>
        <tissue evidence="2">Leaf</tissue>
    </source>
</reference>
<dbReference type="GO" id="GO:0007018">
    <property type="term" value="P:microtubule-based movement"/>
    <property type="evidence" value="ECO:0007669"/>
    <property type="project" value="InterPro"/>
</dbReference>
<dbReference type="InterPro" id="IPR027640">
    <property type="entry name" value="Kinesin-like_fam"/>
</dbReference>
<dbReference type="GO" id="GO:0003777">
    <property type="term" value="F:microtubule motor activity"/>
    <property type="evidence" value="ECO:0007669"/>
    <property type="project" value="InterPro"/>
</dbReference>
<evidence type="ECO:0000313" key="3">
    <source>
        <dbReference type="Proteomes" id="UP000631114"/>
    </source>
</evidence>
<sequence>FVQVNPSFADSVETLCSLNFANPLRGVEHGPEHKQVDPQELFKYKQMAEKQRQEEREIMKLQNNFQSLQLRFAALEQLFRSLQEKCKGSTMICEGVKKDIKAILTNAGVELDTRGRGYYFCHRQKQVLGQSIIATWLMVKRMIGVIVALQKSRTSDY</sequence>
<dbReference type="GO" id="GO:0008017">
    <property type="term" value="F:microtubule binding"/>
    <property type="evidence" value="ECO:0007669"/>
    <property type="project" value="TreeGrafter"/>
</dbReference>
<evidence type="ECO:0000256" key="1">
    <source>
        <dbReference type="SAM" id="Coils"/>
    </source>
</evidence>
<dbReference type="PANTHER" id="PTHR47972:SF2">
    <property type="entry name" value="KINESIN-LIKE PROTEIN KIN-14S"/>
    <property type="match status" value="1"/>
</dbReference>
<organism evidence="2 3">
    <name type="scientific">Coptis chinensis</name>
    <dbReference type="NCBI Taxonomy" id="261450"/>
    <lineage>
        <taxon>Eukaryota</taxon>
        <taxon>Viridiplantae</taxon>
        <taxon>Streptophyta</taxon>
        <taxon>Embryophyta</taxon>
        <taxon>Tracheophyta</taxon>
        <taxon>Spermatophyta</taxon>
        <taxon>Magnoliopsida</taxon>
        <taxon>Ranunculales</taxon>
        <taxon>Ranunculaceae</taxon>
        <taxon>Coptidoideae</taxon>
        <taxon>Coptis</taxon>
    </lineage>
</organism>